<protein>
    <submittedName>
        <fullName evidence="1">Uncharacterized protein</fullName>
    </submittedName>
</protein>
<organism evidence="1 2">
    <name type="scientific">Canavalia gladiata</name>
    <name type="common">Sword bean</name>
    <name type="synonym">Dolichos gladiatus</name>
    <dbReference type="NCBI Taxonomy" id="3824"/>
    <lineage>
        <taxon>Eukaryota</taxon>
        <taxon>Viridiplantae</taxon>
        <taxon>Streptophyta</taxon>
        <taxon>Embryophyta</taxon>
        <taxon>Tracheophyta</taxon>
        <taxon>Spermatophyta</taxon>
        <taxon>Magnoliopsida</taxon>
        <taxon>eudicotyledons</taxon>
        <taxon>Gunneridae</taxon>
        <taxon>Pentapetalae</taxon>
        <taxon>rosids</taxon>
        <taxon>fabids</taxon>
        <taxon>Fabales</taxon>
        <taxon>Fabaceae</taxon>
        <taxon>Papilionoideae</taxon>
        <taxon>50 kb inversion clade</taxon>
        <taxon>NPAAA clade</taxon>
        <taxon>indigoferoid/millettioid clade</taxon>
        <taxon>Phaseoleae</taxon>
        <taxon>Canavalia</taxon>
    </lineage>
</organism>
<keyword evidence="2" id="KW-1185">Reference proteome</keyword>
<dbReference type="EMBL" id="JAYMYQ010000004">
    <property type="protein sequence ID" value="KAK7338361.1"/>
    <property type="molecule type" value="Genomic_DNA"/>
</dbReference>
<sequence length="67" mass="7453">MDVAARSNSSLKIKNCVIAHAELGYLPCNGNTTTPISRWYTLLELGILWTSKCMLCFWVKKGGRSFG</sequence>
<proteinExistence type="predicted"/>
<reference evidence="1 2" key="1">
    <citation type="submission" date="2024-01" db="EMBL/GenBank/DDBJ databases">
        <title>The genomes of 5 underutilized Papilionoideae crops provide insights into root nodulation and disease resistanc.</title>
        <authorList>
            <person name="Jiang F."/>
        </authorList>
    </citation>
    <scope>NUCLEOTIDE SEQUENCE [LARGE SCALE GENOMIC DNA]</scope>
    <source>
        <strain evidence="1">LVBAO_FW01</strain>
        <tissue evidence="1">Leaves</tissue>
    </source>
</reference>
<evidence type="ECO:0000313" key="2">
    <source>
        <dbReference type="Proteomes" id="UP001367508"/>
    </source>
</evidence>
<name>A0AAN9QKX4_CANGL</name>
<dbReference type="AlphaFoldDB" id="A0AAN9QKX4"/>
<accession>A0AAN9QKX4</accession>
<gene>
    <name evidence="1" type="ORF">VNO77_18968</name>
</gene>
<evidence type="ECO:0000313" key="1">
    <source>
        <dbReference type="EMBL" id="KAK7338361.1"/>
    </source>
</evidence>
<comment type="caution">
    <text evidence="1">The sequence shown here is derived from an EMBL/GenBank/DDBJ whole genome shotgun (WGS) entry which is preliminary data.</text>
</comment>
<dbReference type="Proteomes" id="UP001367508">
    <property type="component" value="Unassembled WGS sequence"/>
</dbReference>